<dbReference type="AlphaFoldDB" id="A0A6J6UCI5"/>
<gene>
    <name evidence="1" type="ORF">UFOPK2824_01001</name>
</gene>
<evidence type="ECO:0000313" key="1">
    <source>
        <dbReference type="EMBL" id="CAB4757035.1"/>
    </source>
</evidence>
<reference evidence="1" key="1">
    <citation type="submission" date="2020-05" db="EMBL/GenBank/DDBJ databases">
        <authorList>
            <person name="Chiriac C."/>
            <person name="Salcher M."/>
            <person name="Ghai R."/>
            <person name="Kavagutti S V."/>
        </authorList>
    </citation>
    <scope>NUCLEOTIDE SEQUENCE</scope>
</reference>
<name>A0A6J6UCI5_9ZZZZ</name>
<dbReference type="EMBL" id="CAEZZD010000174">
    <property type="protein sequence ID" value="CAB4757035.1"/>
    <property type="molecule type" value="Genomic_DNA"/>
</dbReference>
<sequence>MVKVNLFELVNETAPLTVVFVASAGAAIAAVRSVQAVLSFEPCTFKLAAVAAKICVAEVFLM</sequence>
<accession>A0A6J6UCI5</accession>
<protein>
    <submittedName>
        <fullName evidence="1">Unannotated protein</fullName>
    </submittedName>
</protein>
<proteinExistence type="predicted"/>
<organism evidence="1">
    <name type="scientific">freshwater metagenome</name>
    <dbReference type="NCBI Taxonomy" id="449393"/>
    <lineage>
        <taxon>unclassified sequences</taxon>
        <taxon>metagenomes</taxon>
        <taxon>ecological metagenomes</taxon>
    </lineage>
</organism>